<dbReference type="Gene3D" id="3.30.450.20">
    <property type="entry name" value="PAS domain"/>
    <property type="match status" value="1"/>
</dbReference>
<dbReference type="Gene3D" id="6.10.340.10">
    <property type="match status" value="1"/>
</dbReference>
<dbReference type="Gene3D" id="1.10.287.950">
    <property type="entry name" value="Methyl-accepting chemotaxis protein"/>
    <property type="match status" value="1"/>
</dbReference>
<dbReference type="InterPro" id="IPR004089">
    <property type="entry name" value="MCPsignal_dom"/>
</dbReference>
<dbReference type="PROSITE" id="PS50113">
    <property type="entry name" value="PAC"/>
    <property type="match status" value="1"/>
</dbReference>
<dbReference type="CDD" id="cd11386">
    <property type="entry name" value="MCP_signal"/>
    <property type="match status" value="1"/>
</dbReference>
<dbReference type="GO" id="GO:0006935">
    <property type="term" value="P:chemotaxis"/>
    <property type="evidence" value="ECO:0007669"/>
    <property type="project" value="InterPro"/>
</dbReference>
<evidence type="ECO:0000259" key="6">
    <source>
        <dbReference type="PROSITE" id="PS50113"/>
    </source>
</evidence>
<keyword evidence="4" id="KW-0812">Transmembrane</keyword>
<evidence type="ECO:0000256" key="2">
    <source>
        <dbReference type="ARBA" id="ARBA00029447"/>
    </source>
</evidence>
<keyword evidence="1 3" id="KW-0807">Transducer</keyword>
<dbReference type="GO" id="GO:0007165">
    <property type="term" value="P:signal transduction"/>
    <property type="evidence" value="ECO:0007669"/>
    <property type="project" value="UniProtKB-KW"/>
</dbReference>
<dbReference type="PROSITE" id="PS50111">
    <property type="entry name" value="CHEMOTAXIS_TRANSDUC_2"/>
    <property type="match status" value="1"/>
</dbReference>
<dbReference type="Pfam" id="PF00015">
    <property type="entry name" value="MCPsignal"/>
    <property type="match status" value="1"/>
</dbReference>
<sequence length="672" mass="71885">MSIQKNLSIKRKFLAGIFVVALSTIASSLLFAYALKNVDSNYDIYVDGVTLSQELLEREQQHLQWVSTLSIYLIAEDPVAVTVVKDPTLCGFGKWYYGEGRKKAGSMFPVVGEALAAIETPHKELHATAQEIEGFVKAEKMGEARAVFRTRTLPALQQVQKKLADVRSLLQAEVQAELLAFNAEIRSAYITIAVLGSATLLVVILLAVFLFTNILRPIGLITHYSECCKEGKDCELAYHREDELGILAANIASMVGHLGEELAFSQGILRGMTVPCSVFSAEDKTRYTNRQMMALIERDGSPEDYYGMTSGEYIWGDKNSETLSTKALRENKALSVEREIMTRKGHKRHVRISSAPFHNKNGVILGTLSIWVDITDVVEKQQAIEESSRRIADVAASAQEVAHSVSNASTEISVQVDQASKGSAEQRDRVGETVTAMAEMNATVIEVARNAASTSQATGEAKEKAQEGAAVVSQLAKGIEDVTGLTGVVKEGMNSLGKQAEGIGAIINVINDIADQTNLLALNAAIEAARAGDAGRGFAVVADEVRKLAEKTMEATHQVGTVITGIQQSTQNSVNSVDAAASAVSRVAELADRAGSSLAQIVSLVDSAAGQVQSIATAAEEQSAASNEINASVGQVARISDETSSAMQEAAKAVESLATQANALRGLIERLQ</sequence>
<evidence type="ECO:0008006" key="8">
    <source>
        <dbReference type="Google" id="ProtNLM"/>
    </source>
</evidence>
<proteinExistence type="inferred from homology"/>
<gene>
    <name evidence="7" type="ORF">KL86DPRO_10854</name>
</gene>
<evidence type="ECO:0000259" key="5">
    <source>
        <dbReference type="PROSITE" id="PS50111"/>
    </source>
</evidence>
<evidence type="ECO:0000313" key="7">
    <source>
        <dbReference type="EMBL" id="SBV95358.1"/>
    </source>
</evidence>
<protein>
    <recommendedName>
        <fullName evidence="8">Methyl-accepting chemotaxis sensory transducer with Pas/Pac sensor</fullName>
    </recommendedName>
</protein>
<dbReference type="InterPro" id="IPR025991">
    <property type="entry name" value="Chemoreceptor_zinc-bind_dom"/>
</dbReference>
<name>A0A212J7F2_9DELT</name>
<dbReference type="InterPro" id="IPR000700">
    <property type="entry name" value="PAS-assoc_C"/>
</dbReference>
<feature type="domain" description="Methyl-accepting transducer" evidence="5">
    <location>
        <begin position="401"/>
        <end position="637"/>
    </location>
</feature>
<evidence type="ECO:0000256" key="3">
    <source>
        <dbReference type="PROSITE-ProRule" id="PRU00284"/>
    </source>
</evidence>
<dbReference type="SMART" id="SM00283">
    <property type="entry name" value="MA"/>
    <property type="match status" value="1"/>
</dbReference>
<dbReference type="Pfam" id="PF13682">
    <property type="entry name" value="CZB"/>
    <property type="match status" value="1"/>
</dbReference>
<dbReference type="EMBL" id="FLUQ01000001">
    <property type="protein sequence ID" value="SBV95358.1"/>
    <property type="molecule type" value="Genomic_DNA"/>
</dbReference>
<dbReference type="GO" id="GO:0016020">
    <property type="term" value="C:membrane"/>
    <property type="evidence" value="ECO:0007669"/>
    <property type="project" value="InterPro"/>
</dbReference>
<evidence type="ECO:0000256" key="1">
    <source>
        <dbReference type="ARBA" id="ARBA00023224"/>
    </source>
</evidence>
<organism evidence="7">
    <name type="scientific">uncultured delta proteobacterium</name>
    <dbReference type="NCBI Taxonomy" id="34034"/>
    <lineage>
        <taxon>Bacteria</taxon>
        <taxon>Deltaproteobacteria</taxon>
        <taxon>environmental samples</taxon>
    </lineage>
</organism>
<dbReference type="Gene3D" id="1.20.120.30">
    <property type="entry name" value="Aspartate receptor, ligand-binding domain"/>
    <property type="match status" value="1"/>
</dbReference>
<accession>A0A212J7F2</accession>
<evidence type="ECO:0000256" key="4">
    <source>
        <dbReference type="SAM" id="Phobius"/>
    </source>
</evidence>
<dbReference type="GO" id="GO:0004888">
    <property type="term" value="F:transmembrane signaling receptor activity"/>
    <property type="evidence" value="ECO:0007669"/>
    <property type="project" value="InterPro"/>
</dbReference>
<reference evidence="7" key="1">
    <citation type="submission" date="2016-04" db="EMBL/GenBank/DDBJ databases">
        <authorList>
            <person name="Evans L.H."/>
            <person name="Alamgir A."/>
            <person name="Owens N."/>
            <person name="Weber N.D."/>
            <person name="Virtaneva K."/>
            <person name="Barbian K."/>
            <person name="Babar A."/>
            <person name="Rosenke K."/>
        </authorList>
    </citation>
    <scope>NUCLEOTIDE SEQUENCE</scope>
    <source>
        <strain evidence="7">86</strain>
    </source>
</reference>
<dbReference type="PANTHER" id="PTHR32089">
    <property type="entry name" value="METHYL-ACCEPTING CHEMOTAXIS PROTEIN MCPB"/>
    <property type="match status" value="1"/>
</dbReference>
<dbReference type="FunFam" id="1.10.287.950:FF:000001">
    <property type="entry name" value="Methyl-accepting chemotaxis sensory transducer"/>
    <property type="match status" value="1"/>
</dbReference>
<dbReference type="InterPro" id="IPR004090">
    <property type="entry name" value="Chemotax_Me-accpt_rcpt"/>
</dbReference>
<dbReference type="AlphaFoldDB" id="A0A212J7F2"/>
<keyword evidence="4" id="KW-1133">Transmembrane helix</keyword>
<dbReference type="InterPro" id="IPR035965">
    <property type="entry name" value="PAS-like_dom_sf"/>
</dbReference>
<keyword evidence="4" id="KW-0472">Membrane</keyword>
<dbReference type="PANTHER" id="PTHR32089:SF112">
    <property type="entry name" value="LYSOZYME-LIKE PROTEIN-RELATED"/>
    <property type="match status" value="1"/>
</dbReference>
<dbReference type="PRINTS" id="PR00260">
    <property type="entry name" value="CHEMTRNSDUCR"/>
</dbReference>
<feature type="domain" description="PAC" evidence="6">
    <location>
        <begin position="334"/>
        <end position="386"/>
    </location>
</feature>
<dbReference type="SUPFAM" id="SSF58104">
    <property type="entry name" value="Methyl-accepting chemotaxis protein (MCP) signaling domain"/>
    <property type="match status" value="1"/>
</dbReference>
<dbReference type="SUPFAM" id="SSF55785">
    <property type="entry name" value="PYP-like sensor domain (PAS domain)"/>
    <property type="match status" value="1"/>
</dbReference>
<comment type="similarity">
    <text evidence="2">Belongs to the methyl-accepting chemotaxis (MCP) protein family.</text>
</comment>
<feature type="transmembrane region" description="Helical" evidence="4">
    <location>
        <begin position="188"/>
        <end position="211"/>
    </location>
</feature>